<accession>A0A2M7T5K5</accession>
<comment type="caution">
    <text evidence="1">The sequence shown here is derived from an EMBL/GenBank/DDBJ whole genome shotgun (WGS) entry which is preliminary data.</text>
</comment>
<evidence type="ECO:0000313" key="1">
    <source>
        <dbReference type="EMBL" id="PIZ35564.1"/>
    </source>
</evidence>
<gene>
    <name evidence="1" type="ORF">COY37_10050</name>
</gene>
<dbReference type="EMBL" id="PFNG01000234">
    <property type="protein sequence ID" value="PIZ35564.1"/>
    <property type="molecule type" value="Genomic_DNA"/>
</dbReference>
<dbReference type="AlphaFoldDB" id="A0A2M7T5K5"/>
<organism evidence="1 2">
    <name type="scientific">Candidatus Aquicultor secundus</name>
    <dbReference type="NCBI Taxonomy" id="1973895"/>
    <lineage>
        <taxon>Bacteria</taxon>
        <taxon>Bacillati</taxon>
        <taxon>Actinomycetota</taxon>
        <taxon>Candidatus Aquicultoria</taxon>
        <taxon>Candidatus Aquicultorales</taxon>
        <taxon>Candidatus Aquicultoraceae</taxon>
        <taxon>Candidatus Aquicultor</taxon>
    </lineage>
</organism>
<proteinExistence type="predicted"/>
<reference evidence="2" key="1">
    <citation type="submission" date="2017-09" db="EMBL/GenBank/DDBJ databases">
        <title>Depth-based differentiation of microbial function through sediment-hosted aquifers and enrichment of novel symbionts in the deep terrestrial subsurface.</title>
        <authorList>
            <person name="Probst A.J."/>
            <person name="Ladd B."/>
            <person name="Jarett J.K."/>
            <person name="Geller-Mcgrath D.E."/>
            <person name="Sieber C.M.K."/>
            <person name="Emerson J.B."/>
            <person name="Anantharaman K."/>
            <person name="Thomas B.C."/>
            <person name="Malmstrom R."/>
            <person name="Stieglmeier M."/>
            <person name="Klingl A."/>
            <person name="Woyke T."/>
            <person name="Ryan C.M."/>
            <person name="Banfield J.F."/>
        </authorList>
    </citation>
    <scope>NUCLEOTIDE SEQUENCE [LARGE SCALE GENOMIC DNA]</scope>
</reference>
<dbReference type="Proteomes" id="UP000230956">
    <property type="component" value="Unassembled WGS sequence"/>
</dbReference>
<sequence length="104" mass="11195">MMALLSYTGIAYALGDIPPTTYDLNQPRNGYPAKDWNYKEQGKNVASGNYTGSIGFGTSTHPYGTWNSPYTLGIDGYNYNDAQDYTDDGTMTGTGLYTSGPHGG</sequence>
<protein>
    <submittedName>
        <fullName evidence="1">Uncharacterized protein</fullName>
    </submittedName>
</protein>
<feature type="non-terminal residue" evidence="1">
    <location>
        <position position="104"/>
    </location>
</feature>
<evidence type="ECO:0000313" key="2">
    <source>
        <dbReference type="Proteomes" id="UP000230956"/>
    </source>
</evidence>
<name>A0A2M7T5K5_9ACTN</name>